<comment type="caution">
    <text evidence="4">The sequence shown here is derived from an EMBL/GenBank/DDBJ whole genome shotgun (WGS) entry which is preliminary data.</text>
</comment>
<evidence type="ECO:0000313" key="4">
    <source>
        <dbReference type="EMBL" id="MDP1027610.1"/>
    </source>
</evidence>
<keyword evidence="5" id="KW-1185">Reference proteome</keyword>
<accession>A0ABT9EKW0</accession>
<dbReference type="PROSITE" id="PS00061">
    <property type="entry name" value="ADH_SHORT"/>
    <property type="match status" value="1"/>
</dbReference>
<feature type="domain" description="Ketoreductase" evidence="3">
    <location>
        <begin position="3"/>
        <end position="175"/>
    </location>
</feature>
<dbReference type="InterPro" id="IPR057326">
    <property type="entry name" value="KR_dom"/>
</dbReference>
<dbReference type="EMBL" id="JAUUDS010000004">
    <property type="protein sequence ID" value="MDP1027610.1"/>
    <property type="molecule type" value="Genomic_DNA"/>
</dbReference>
<dbReference type="InterPro" id="IPR036291">
    <property type="entry name" value="NAD(P)-bd_dom_sf"/>
</dbReference>
<dbReference type="SUPFAM" id="SSF51735">
    <property type="entry name" value="NAD(P)-binding Rossmann-fold domains"/>
    <property type="match status" value="1"/>
</dbReference>
<comment type="similarity">
    <text evidence="1">Belongs to the short-chain dehydrogenases/reductases (SDR) family.</text>
</comment>
<dbReference type="Pfam" id="PF13561">
    <property type="entry name" value="adh_short_C2"/>
    <property type="match status" value="1"/>
</dbReference>
<reference evidence="4 5" key="1">
    <citation type="submission" date="2023-07" db="EMBL/GenBank/DDBJ databases">
        <authorList>
            <person name="Kim M.K."/>
        </authorList>
    </citation>
    <scope>NUCLEOTIDE SEQUENCE [LARGE SCALE GENOMIC DNA]</scope>
    <source>
        <strain evidence="4 5">KR1UV-12</strain>
    </source>
</reference>
<dbReference type="PRINTS" id="PR00081">
    <property type="entry name" value="GDHRDH"/>
</dbReference>
<dbReference type="PANTHER" id="PTHR42760:SF133">
    <property type="entry name" value="3-OXOACYL-[ACYL-CARRIER-PROTEIN] REDUCTASE"/>
    <property type="match status" value="1"/>
</dbReference>
<dbReference type="PRINTS" id="PR00080">
    <property type="entry name" value="SDRFAMILY"/>
</dbReference>
<evidence type="ECO:0000256" key="2">
    <source>
        <dbReference type="ARBA" id="ARBA00023002"/>
    </source>
</evidence>
<proteinExistence type="inferred from homology"/>
<sequence>MSGTALVTGGARGIGAATAEALERAGWRVLAADIDARAVAEADTGWCAAGRAIAGVQLDVTDRAAVGALLDAHGPVTLVVNNAAVPADMLPFADLTAPQFERALRINVLGSFIVGQEAARRMTGGAIVNIASRGYLGGIGGAHYVASKAAVVGLTRAMAIELRWRGIAVNAVAPGMVDTRMIKHFTPAMRARLTELEPSGGALDPQVIADTIVFLASPAGRAMSGQVLLVDGGKALGVALY</sequence>
<protein>
    <submittedName>
        <fullName evidence="4">SDR family oxidoreductase</fullName>
        <ecNumber evidence="4">1.-.-.-</ecNumber>
    </submittedName>
</protein>
<dbReference type="GO" id="GO:0016491">
    <property type="term" value="F:oxidoreductase activity"/>
    <property type="evidence" value="ECO:0007669"/>
    <property type="project" value="UniProtKB-KW"/>
</dbReference>
<name>A0ABT9EKW0_9SPHN</name>
<dbReference type="PANTHER" id="PTHR42760">
    <property type="entry name" value="SHORT-CHAIN DEHYDROGENASES/REDUCTASES FAMILY MEMBER"/>
    <property type="match status" value="1"/>
</dbReference>
<dbReference type="InterPro" id="IPR020904">
    <property type="entry name" value="Sc_DH/Rdtase_CS"/>
</dbReference>
<keyword evidence="2 4" id="KW-0560">Oxidoreductase</keyword>
<dbReference type="InterPro" id="IPR002347">
    <property type="entry name" value="SDR_fam"/>
</dbReference>
<evidence type="ECO:0000256" key="1">
    <source>
        <dbReference type="ARBA" id="ARBA00006484"/>
    </source>
</evidence>
<dbReference type="Gene3D" id="3.40.50.720">
    <property type="entry name" value="NAD(P)-binding Rossmann-like Domain"/>
    <property type="match status" value="1"/>
</dbReference>
<dbReference type="Proteomes" id="UP001230685">
    <property type="component" value="Unassembled WGS sequence"/>
</dbReference>
<dbReference type="CDD" id="cd05233">
    <property type="entry name" value="SDR_c"/>
    <property type="match status" value="1"/>
</dbReference>
<evidence type="ECO:0000259" key="3">
    <source>
        <dbReference type="SMART" id="SM00822"/>
    </source>
</evidence>
<dbReference type="SMART" id="SM00822">
    <property type="entry name" value="PKS_KR"/>
    <property type="match status" value="1"/>
</dbReference>
<evidence type="ECO:0000313" key="5">
    <source>
        <dbReference type="Proteomes" id="UP001230685"/>
    </source>
</evidence>
<dbReference type="RefSeq" id="WP_305173318.1">
    <property type="nucleotide sequence ID" value="NZ_JAUUDS010000004.1"/>
</dbReference>
<gene>
    <name evidence="4" type="ORF">Q5H91_10330</name>
</gene>
<dbReference type="EC" id="1.-.-.-" evidence="4"/>
<organism evidence="4 5">
    <name type="scientific">Sphingomonas aurea</name>
    <dbReference type="NCBI Taxonomy" id="3063994"/>
    <lineage>
        <taxon>Bacteria</taxon>
        <taxon>Pseudomonadati</taxon>
        <taxon>Pseudomonadota</taxon>
        <taxon>Alphaproteobacteria</taxon>
        <taxon>Sphingomonadales</taxon>
        <taxon>Sphingomonadaceae</taxon>
        <taxon>Sphingomonas</taxon>
    </lineage>
</organism>